<dbReference type="GO" id="GO:0016747">
    <property type="term" value="F:acyltransferase activity, transferring groups other than amino-acyl groups"/>
    <property type="evidence" value="ECO:0007669"/>
    <property type="project" value="InterPro"/>
</dbReference>
<dbReference type="EMBL" id="CP114014">
    <property type="protein sequence ID" value="XAY08097.1"/>
    <property type="molecule type" value="Genomic_DNA"/>
</dbReference>
<dbReference type="SUPFAM" id="SSF55729">
    <property type="entry name" value="Acyl-CoA N-acyltransferases (Nat)"/>
    <property type="match status" value="1"/>
</dbReference>
<evidence type="ECO:0000313" key="2">
    <source>
        <dbReference type="EMBL" id="XAY08097.1"/>
    </source>
</evidence>
<dbReference type="PANTHER" id="PTHR43610">
    <property type="entry name" value="BLL6696 PROTEIN"/>
    <property type="match status" value="1"/>
</dbReference>
<gene>
    <name evidence="2" type="ORF">DSM112329_04993</name>
</gene>
<organism evidence="2">
    <name type="scientific">Paraconexibacter sp. AEG42_29</name>
    <dbReference type="NCBI Taxonomy" id="2997339"/>
    <lineage>
        <taxon>Bacteria</taxon>
        <taxon>Bacillati</taxon>
        <taxon>Actinomycetota</taxon>
        <taxon>Thermoleophilia</taxon>
        <taxon>Solirubrobacterales</taxon>
        <taxon>Paraconexibacteraceae</taxon>
        <taxon>Paraconexibacter</taxon>
    </lineage>
</organism>
<dbReference type="PROSITE" id="PS51186">
    <property type="entry name" value="GNAT"/>
    <property type="match status" value="1"/>
</dbReference>
<accession>A0AAU7B260</accession>
<reference evidence="2" key="1">
    <citation type="submission" date="2022-12" db="EMBL/GenBank/DDBJ databases">
        <title>Paraconexibacter alkalitolerans sp. nov. and Baekduia alba sp. nov., isolated from soil and emended description of the genera Paraconexibacter (Chun et al., 2020) and Baekduia (An et al., 2020).</title>
        <authorList>
            <person name="Vieira S."/>
            <person name="Huber K.J."/>
            <person name="Geppert A."/>
            <person name="Wolf J."/>
            <person name="Neumann-Schaal M."/>
            <person name="Muesken M."/>
            <person name="Overmann J."/>
        </authorList>
    </citation>
    <scope>NUCLEOTIDE SEQUENCE</scope>
    <source>
        <strain evidence="2">AEG42_29</strain>
    </source>
</reference>
<dbReference type="InterPro" id="IPR016181">
    <property type="entry name" value="Acyl_CoA_acyltransferase"/>
</dbReference>
<name>A0AAU7B260_9ACTN</name>
<dbReference type="KEGG" id="parq:DSM112329_04993"/>
<evidence type="ECO:0000259" key="1">
    <source>
        <dbReference type="PROSITE" id="PS51186"/>
    </source>
</evidence>
<proteinExistence type="predicted"/>
<dbReference type="InterPro" id="IPR000182">
    <property type="entry name" value="GNAT_dom"/>
</dbReference>
<dbReference type="Pfam" id="PF13302">
    <property type="entry name" value="Acetyltransf_3"/>
    <property type="match status" value="1"/>
</dbReference>
<feature type="domain" description="N-acetyltransferase" evidence="1">
    <location>
        <begin position="28"/>
        <end position="190"/>
    </location>
</feature>
<dbReference type="Gene3D" id="3.40.630.30">
    <property type="match status" value="1"/>
</dbReference>
<dbReference type="RefSeq" id="WP_354699282.1">
    <property type="nucleotide sequence ID" value="NZ_CP114014.1"/>
</dbReference>
<dbReference type="AlphaFoldDB" id="A0AAU7B260"/>
<sequence length="210" mass="23209">MARSSAPELPEPADWPRVLSGVLAGSRARLEPLADTHRDALFAASRHPEIWRWMRDYPSSRAAFDGWFDAALDASAAGDEWAFATVDATTGKAVGSTRLMTLRPDDRGVEIGWTWLSPAAWRTGINVEAKLLMLTHAFEALGCIRVELKTHAENQRSRDAMTAMGAWFEGVHRNHRIVPGVGIRDSAWFSVIDGEWPAVKRGLQARLAAH</sequence>
<dbReference type="PANTHER" id="PTHR43610:SF1">
    <property type="entry name" value="N-ACETYLTRANSFERASE DOMAIN-CONTAINING PROTEIN"/>
    <property type="match status" value="1"/>
</dbReference>
<protein>
    <recommendedName>
        <fullName evidence="1">N-acetyltransferase domain-containing protein</fullName>
    </recommendedName>
</protein>